<name>A0A430FTS1_9BIFI</name>
<evidence type="ECO:0000313" key="2">
    <source>
        <dbReference type="EMBL" id="RSX56228.1"/>
    </source>
</evidence>
<accession>A0A430FTS1</accession>
<gene>
    <name evidence="2" type="ORF">D2E24_1217</name>
</gene>
<protein>
    <submittedName>
        <fullName evidence="2">C4-dicarboxylate ABC transporter</fullName>
    </submittedName>
</protein>
<proteinExistence type="predicted"/>
<reference evidence="2 3" key="1">
    <citation type="submission" date="2018-09" db="EMBL/GenBank/DDBJ databases">
        <title>Characterization of the phylogenetic diversity of five novel species belonging to the genus Bifidobacterium.</title>
        <authorList>
            <person name="Lugli G.A."/>
            <person name="Duranti S."/>
            <person name="Milani C."/>
        </authorList>
    </citation>
    <scope>NUCLEOTIDE SEQUENCE [LARGE SCALE GENOMIC DNA]</scope>
    <source>
        <strain evidence="2 3">2033B</strain>
    </source>
</reference>
<keyword evidence="1" id="KW-0812">Transmembrane</keyword>
<keyword evidence="3" id="KW-1185">Reference proteome</keyword>
<keyword evidence="1" id="KW-1133">Transmembrane helix</keyword>
<sequence length="157" mass="17830">MWIWRMMPMMSTGSTVSRTDRRRSERLADYLPMILWLFAVAWTVAVGAICAARGRLLTGEHRPEVPTVSWNVVAAQALSTLFIALPFMVFVLIQEKVSAPMRAFYERYLWIGVGIVLVLAVLAWVMMFLQAKRAERTQADQVLKRRHGTFDANGGTI</sequence>
<feature type="transmembrane region" description="Helical" evidence="1">
    <location>
        <begin position="74"/>
        <end position="93"/>
    </location>
</feature>
<dbReference type="Proteomes" id="UP000287470">
    <property type="component" value="Unassembled WGS sequence"/>
</dbReference>
<comment type="caution">
    <text evidence="2">The sequence shown here is derived from an EMBL/GenBank/DDBJ whole genome shotgun (WGS) entry which is preliminary data.</text>
</comment>
<dbReference type="AlphaFoldDB" id="A0A430FTS1"/>
<dbReference type="EMBL" id="QXGK01000011">
    <property type="protein sequence ID" value="RSX56228.1"/>
    <property type="molecule type" value="Genomic_DNA"/>
</dbReference>
<feature type="transmembrane region" description="Helical" evidence="1">
    <location>
        <begin position="108"/>
        <end position="129"/>
    </location>
</feature>
<evidence type="ECO:0000313" key="3">
    <source>
        <dbReference type="Proteomes" id="UP000287470"/>
    </source>
</evidence>
<keyword evidence="1" id="KW-0472">Membrane</keyword>
<evidence type="ECO:0000256" key="1">
    <source>
        <dbReference type="SAM" id="Phobius"/>
    </source>
</evidence>
<organism evidence="2 3">
    <name type="scientific">Bifidobacterium samirii</name>
    <dbReference type="NCBI Taxonomy" id="2306974"/>
    <lineage>
        <taxon>Bacteria</taxon>
        <taxon>Bacillati</taxon>
        <taxon>Actinomycetota</taxon>
        <taxon>Actinomycetes</taxon>
        <taxon>Bifidobacteriales</taxon>
        <taxon>Bifidobacteriaceae</taxon>
        <taxon>Bifidobacterium</taxon>
    </lineage>
</organism>